<gene>
    <name evidence="2" type="ORF">SAMN02910280_2538</name>
</gene>
<protein>
    <submittedName>
        <fullName evidence="2">VTC domain-containing protein</fullName>
    </submittedName>
</protein>
<dbReference type="GO" id="GO:0006799">
    <property type="term" value="P:polyphosphate biosynthetic process"/>
    <property type="evidence" value="ECO:0007669"/>
    <property type="project" value="UniProtKB-ARBA"/>
</dbReference>
<dbReference type="Proteomes" id="UP000183461">
    <property type="component" value="Unassembled WGS sequence"/>
</dbReference>
<dbReference type="Gene3D" id="3.20.100.30">
    <property type="entry name" value="VTC, catalytic tunnel domain"/>
    <property type="match status" value="1"/>
</dbReference>
<evidence type="ECO:0000313" key="3">
    <source>
        <dbReference type="Proteomes" id="UP000183461"/>
    </source>
</evidence>
<accession>A0A1K1P770</accession>
<feature type="domain" description="VTC" evidence="1">
    <location>
        <begin position="8"/>
        <end position="233"/>
    </location>
</feature>
<dbReference type="InterPro" id="IPR018966">
    <property type="entry name" value="VTC_domain"/>
</dbReference>
<dbReference type="AlphaFoldDB" id="A0A1K1P770"/>
<dbReference type="EMBL" id="FPIP01000007">
    <property type="protein sequence ID" value="SFW43345.1"/>
    <property type="molecule type" value="Genomic_DNA"/>
</dbReference>
<dbReference type="RefSeq" id="WP_072300761.1">
    <property type="nucleotide sequence ID" value="NZ_FPIP01000007.1"/>
</dbReference>
<organism evidence="2 3">
    <name type="scientific">Ruminococcus flavefaciens</name>
    <dbReference type="NCBI Taxonomy" id="1265"/>
    <lineage>
        <taxon>Bacteria</taxon>
        <taxon>Bacillati</taxon>
        <taxon>Bacillota</taxon>
        <taxon>Clostridia</taxon>
        <taxon>Eubacteriales</taxon>
        <taxon>Oscillospiraceae</taxon>
        <taxon>Ruminococcus</taxon>
    </lineage>
</organism>
<dbReference type="InterPro" id="IPR042267">
    <property type="entry name" value="VTC_sf"/>
</dbReference>
<sequence length="269" mass="31871">MAINTFARKEIKFLLNMDQYHGLMEVISEYMNPDKFCIGGKEYGIYNIYYDTPDDYLIRESLSKPYYKEKIRLRSYYSPAAPDDTVFLEIKKKIGGIVTKRRVSMTLEESDAYFRDRSKPEFTKYITGQVFRELDVFLDSYPIAPKQYISYQREAFFGKEDHDFRLTFDRKITERRYDLGLNYESYGNYIIGADQRLMEVKVSNAIPDWLVKKLSELQIYKTSFSKYGRAYQNFVKSQLEDAQQTDGHRRIYISGISMIKNNVLMNRSV</sequence>
<dbReference type="Pfam" id="PF09359">
    <property type="entry name" value="VTC"/>
    <property type="match status" value="1"/>
</dbReference>
<reference evidence="2 3" key="1">
    <citation type="submission" date="2016-11" db="EMBL/GenBank/DDBJ databases">
        <authorList>
            <person name="Jaros S."/>
            <person name="Januszkiewicz K."/>
            <person name="Wedrychowicz H."/>
        </authorList>
    </citation>
    <scope>NUCLEOTIDE SEQUENCE [LARGE SCALE GENOMIC DNA]</scope>
    <source>
        <strain evidence="2 3">YL228</strain>
    </source>
</reference>
<evidence type="ECO:0000259" key="1">
    <source>
        <dbReference type="Pfam" id="PF09359"/>
    </source>
</evidence>
<evidence type="ECO:0000313" key="2">
    <source>
        <dbReference type="EMBL" id="SFW43345.1"/>
    </source>
</evidence>
<dbReference type="CDD" id="cd07750">
    <property type="entry name" value="PolyPPase_VTC_like"/>
    <property type="match status" value="1"/>
</dbReference>
<name>A0A1K1P770_RUMFL</name>
<proteinExistence type="predicted"/>